<feature type="signal peptide" evidence="1">
    <location>
        <begin position="1"/>
        <end position="33"/>
    </location>
</feature>
<evidence type="ECO:0000256" key="1">
    <source>
        <dbReference type="SAM" id="SignalP"/>
    </source>
</evidence>
<evidence type="ECO:0000313" key="3">
    <source>
        <dbReference type="Proteomes" id="UP001597419"/>
    </source>
</evidence>
<feature type="chain" id="PRO_5046480105" evidence="1">
    <location>
        <begin position="34"/>
        <end position="139"/>
    </location>
</feature>
<comment type="caution">
    <text evidence="2">The sequence shown here is derived from an EMBL/GenBank/DDBJ whole genome shotgun (WGS) entry which is preliminary data.</text>
</comment>
<dbReference type="Proteomes" id="UP001597419">
    <property type="component" value="Unassembled WGS sequence"/>
</dbReference>
<keyword evidence="1" id="KW-0732">Signal</keyword>
<sequence>MKGFVVHTAKRAATVAALSALVTLPFVSVPAAATIISDINFECNVPSEGFGACRHDRTDVRRNERVRVTNVSSTARNVRFRLVDAANGYRLGETDPTPEGRQVLVWQNFTAGTVAVEFEANVQGRDPVRVRARIHVGND</sequence>
<proteinExistence type="predicted"/>
<reference evidence="3" key="1">
    <citation type="journal article" date="2019" name="Int. J. Syst. Evol. Microbiol.">
        <title>The Global Catalogue of Microorganisms (GCM) 10K type strain sequencing project: providing services to taxonomists for standard genome sequencing and annotation.</title>
        <authorList>
            <consortium name="The Broad Institute Genomics Platform"/>
            <consortium name="The Broad Institute Genome Sequencing Center for Infectious Disease"/>
            <person name="Wu L."/>
            <person name="Ma J."/>
        </authorList>
    </citation>
    <scope>NUCLEOTIDE SEQUENCE [LARGE SCALE GENOMIC DNA]</scope>
    <source>
        <strain evidence="3">CGMCC 4.7643</strain>
    </source>
</reference>
<evidence type="ECO:0000313" key="2">
    <source>
        <dbReference type="EMBL" id="MFD2462712.1"/>
    </source>
</evidence>
<keyword evidence="3" id="KW-1185">Reference proteome</keyword>
<accession>A0ABW5GPA3</accession>
<dbReference type="EMBL" id="JBHUKU010000018">
    <property type="protein sequence ID" value="MFD2462712.1"/>
    <property type="molecule type" value="Genomic_DNA"/>
</dbReference>
<organism evidence="2 3">
    <name type="scientific">Amycolatopsis samaneae</name>
    <dbReference type="NCBI Taxonomy" id="664691"/>
    <lineage>
        <taxon>Bacteria</taxon>
        <taxon>Bacillati</taxon>
        <taxon>Actinomycetota</taxon>
        <taxon>Actinomycetes</taxon>
        <taxon>Pseudonocardiales</taxon>
        <taxon>Pseudonocardiaceae</taxon>
        <taxon>Amycolatopsis</taxon>
    </lineage>
</organism>
<protein>
    <submittedName>
        <fullName evidence="2">Uncharacterized protein</fullName>
    </submittedName>
</protein>
<name>A0ABW5GPA3_9PSEU</name>
<gene>
    <name evidence="2" type="ORF">ACFSYJ_29165</name>
</gene>
<dbReference type="RefSeq" id="WP_345409008.1">
    <property type="nucleotide sequence ID" value="NZ_BAABHG010000034.1"/>
</dbReference>